<evidence type="ECO:0000313" key="3">
    <source>
        <dbReference type="Proteomes" id="UP001501842"/>
    </source>
</evidence>
<name>A0ABP6HDB6_9ACTN</name>
<gene>
    <name evidence="2" type="ORF">GCM10010439_73510</name>
</gene>
<organism evidence="2 3">
    <name type="scientific">Actinocorallia aurantiaca</name>
    <dbReference type="NCBI Taxonomy" id="46204"/>
    <lineage>
        <taxon>Bacteria</taxon>
        <taxon>Bacillati</taxon>
        <taxon>Actinomycetota</taxon>
        <taxon>Actinomycetes</taxon>
        <taxon>Streptosporangiales</taxon>
        <taxon>Thermomonosporaceae</taxon>
        <taxon>Actinocorallia</taxon>
    </lineage>
</organism>
<protein>
    <recommendedName>
        <fullName evidence="4">Excreted virulence factor EspC (Type VII ESX diderm)</fullName>
    </recommendedName>
</protein>
<proteinExistence type="predicted"/>
<keyword evidence="3" id="KW-1185">Reference proteome</keyword>
<feature type="compositionally biased region" description="Pro residues" evidence="1">
    <location>
        <begin position="16"/>
        <end position="33"/>
    </location>
</feature>
<evidence type="ECO:0000313" key="2">
    <source>
        <dbReference type="EMBL" id="GAA2738693.1"/>
    </source>
</evidence>
<dbReference type="EMBL" id="BAAATZ010000047">
    <property type="protein sequence ID" value="GAA2738693.1"/>
    <property type="molecule type" value="Genomic_DNA"/>
</dbReference>
<dbReference type="RefSeq" id="WP_344458299.1">
    <property type="nucleotide sequence ID" value="NZ_BAAATZ010000047.1"/>
</dbReference>
<reference evidence="3" key="1">
    <citation type="journal article" date="2019" name="Int. J. Syst. Evol. Microbiol.">
        <title>The Global Catalogue of Microorganisms (GCM) 10K type strain sequencing project: providing services to taxonomists for standard genome sequencing and annotation.</title>
        <authorList>
            <consortium name="The Broad Institute Genomics Platform"/>
            <consortium name="The Broad Institute Genome Sequencing Center for Infectious Disease"/>
            <person name="Wu L."/>
            <person name="Ma J."/>
        </authorList>
    </citation>
    <scope>NUCLEOTIDE SEQUENCE [LARGE SCALE GENOMIC DNA]</scope>
    <source>
        <strain evidence="3">JCM 8201</strain>
    </source>
</reference>
<comment type="caution">
    <text evidence="2">The sequence shown here is derived from an EMBL/GenBank/DDBJ whole genome shotgun (WGS) entry which is preliminary data.</text>
</comment>
<dbReference type="Proteomes" id="UP001501842">
    <property type="component" value="Unassembled WGS sequence"/>
</dbReference>
<accession>A0ABP6HDB6</accession>
<sequence length="143" mass="15001">MSGDTLFERLLNGDPSPAPSPRPGHPPLAPVRPPSGIGGAGEVSFSDLDSLNQAAQAAEDVSSSVREKLPKPIRTADTASRALDGFLSGPAMDKMAGEWNGSLKVLSDSVEALSPKFTRTVRAYRKSESDSVRAINAIWKVGG</sequence>
<evidence type="ECO:0008006" key="4">
    <source>
        <dbReference type="Google" id="ProtNLM"/>
    </source>
</evidence>
<feature type="region of interest" description="Disordered" evidence="1">
    <location>
        <begin position="1"/>
        <end position="44"/>
    </location>
</feature>
<evidence type="ECO:0000256" key="1">
    <source>
        <dbReference type="SAM" id="MobiDB-lite"/>
    </source>
</evidence>